<dbReference type="Pfam" id="PF09339">
    <property type="entry name" value="HTH_IclR"/>
    <property type="match status" value="1"/>
</dbReference>
<gene>
    <name evidence="6" type="primary">pcaR_2</name>
    <name evidence="6" type="ORF">KPC_0698</name>
</gene>
<dbReference type="EMBL" id="OOGT01000019">
    <property type="protein sequence ID" value="SPL69520.1"/>
    <property type="molecule type" value="Genomic_DNA"/>
</dbReference>
<dbReference type="PROSITE" id="PS51077">
    <property type="entry name" value="HTH_ICLR"/>
    <property type="match status" value="1"/>
</dbReference>
<dbReference type="GO" id="GO:0003700">
    <property type="term" value="F:DNA-binding transcription factor activity"/>
    <property type="evidence" value="ECO:0007669"/>
    <property type="project" value="TreeGrafter"/>
</dbReference>
<keyword evidence="7" id="KW-1185">Reference proteome</keyword>
<dbReference type="Proteomes" id="UP000245974">
    <property type="component" value="Unassembled WGS sequence"/>
</dbReference>
<dbReference type="InParanoid" id="A0A2U3MVR7"/>
<evidence type="ECO:0000256" key="2">
    <source>
        <dbReference type="ARBA" id="ARBA00023125"/>
    </source>
</evidence>
<evidence type="ECO:0000259" key="5">
    <source>
        <dbReference type="PROSITE" id="PS51078"/>
    </source>
</evidence>
<protein>
    <submittedName>
        <fullName evidence="6">Pca regulon regulatory protein</fullName>
    </submittedName>
</protein>
<evidence type="ECO:0000256" key="1">
    <source>
        <dbReference type="ARBA" id="ARBA00023015"/>
    </source>
</evidence>
<sequence>MVKQKVLSTNADLEQKIADNFKKTLLEPMLDLKEDDDRHFVTALARGLELLRCFSGRREVLGNLDLSNMTGLPKATVTRLTHTLVRLGYLIQVPNSTKYQLHTGVLTLGYEMLANLSIRAIAHPLMEELAEYTESAIAMASRDRLNMVYLDVVPGKSHVTMRRHIGSQLPIHLTAIGKACLAVMPDYERDFLLDAIKERNVENWPKIKVSLEEAFRCYEENGYCLSMNEWHKDVNSVAVPLLHQKHGLMSFNCGGPSFHLTQEKLVDDVAPRLKLMVENIAQSI</sequence>
<dbReference type="SMART" id="SM00346">
    <property type="entry name" value="HTH_ICLR"/>
    <property type="match status" value="1"/>
</dbReference>
<name>A0A2U3MVR7_9GAMM</name>
<dbReference type="InterPro" id="IPR005471">
    <property type="entry name" value="Tscrpt_reg_IclR_N"/>
</dbReference>
<keyword evidence="3" id="KW-0804">Transcription</keyword>
<evidence type="ECO:0000313" key="7">
    <source>
        <dbReference type="Proteomes" id="UP000245974"/>
    </source>
</evidence>
<evidence type="ECO:0000256" key="3">
    <source>
        <dbReference type="ARBA" id="ARBA00023163"/>
    </source>
</evidence>
<dbReference type="PANTHER" id="PTHR30136">
    <property type="entry name" value="HELIX-TURN-HELIX TRANSCRIPTIONAL REGULATOR, ICLR FAMILY"/>
    <property type="match status" value="1"/>
</dbReference>
<dbReference type="Pfam" id="PF01614">
    <property type="entry name" value="IclR_C"/>
    <property type="match status" value="1"/>
</dbReference>
<accession>A0A2U3MVR7</accession>
<evidence type="ECO:0000313" key="6">
    <source>
        <dbReference type="EMBL" id="SPL69520.1"/>
    </source>
</evidence>
<dbReference type="OrthoDB" id="9807558at2"/>
<dbReference type="InterPro" id="IPR029016">
    <property type="entry name" value="GAF-like_dom_sf"/>
</dbReference>
<keyword evidence="2" id="KW-0238">DNA-binding</keyword>
<dbReference type="AlphaFoldDB" id="A0A2U3MVR7"/>
<evidence type="ECO:0000259" key="4">
    <source>
        <dbReference type="PROSITE" id="PS51077"/>
    </source>
</evidence>
<dbReference type="PROSITE" id="PS51078">
    <property type="entry name" value="ICLR_ED"/>
    <property type="match status" value="1"/>
</dbReference>
<reference evidence="7" key="1">
    <citation type="submission" date="2018-03" db="EMBL/GenBank/DDBJ databases">
        <authorList>
            <person name="Blom J."/>
        </authorList>
    </citation>
    <scope>NUCLEOTIDE SEQUENCE [LARGE SCALE GENOMIC DNA]</scope>
    <source>
        <strain evidence="7">KPC-SM-21</strain>
    </source>
</reference>
<dbReference type="Gene3D" id="1.10.10.10">
    <property type="entry name" value="Winged helix-like DNA-binding domain superfamily/Winged helix DNA-binding domain"/>
    <property type="match status" value="1"/>
</dbReference>
<dbReference type="RefSeq" id="WP_121973044.1">
    <property type="nucleotide sequence ID" value="NZ_OOGT01000019.1"/>
</dbReference>
<dbReference type="SUPFAM" id="SSF55781">
    <property type="entry name" value="GAF domain-like"/>
    <property type="match status" value="1"/>
</dbReference>
<dbReference type="InterPro" id="IPR050707">
    <property type="entry name" value="HTH_MetabolicPath_Reg"/>
</dbReference>
<dbReference type="InterPro" id="IPR036388">
    <property type="entry name" value="WH-like_DNA-bd_sf"/>
</dbReference>
<proteinExistence type="predicted"/>
<feature type="domain" description="IclR-ED" evidence="5">
    <location>
        <begin position="104"/>
        <end position="284"/>
    </location>
</feature>
<dbReference type="InterPro" id="IPR014757">
    <property type="entry name" value="Tscrpt_reg_IclR_C"/>
</dbReference>
<dbReference type="PANTHER" id="PTHR30136:SF33">
    <property type="entry name" value="TRANSCRIPTIONAL REGULATORY PROTEIN"/>
    <property type="match status" value="1"/>
</dbReference>
<dbReference type="InterPro" id="IPR036390">
    <property type="entry name" value="WH_DNA-bd_sf"/>
</dbReference>
<keyword evidence="1" id="KW-0805">Transcription regulation</keyword>
<dbReference type="GO" id="GO:0003677">
    <property type="term" value="F:DNA binding"/>
    <property type="evidence" value="ECO:0007669"/>
    <property type="project" value="UniProtKB-KW"/>
</dbReference>
<dbReference type="Gene3D" id="3.30.450.40">
    <property type="match status" value="1"/>
</dbReference>
<dbReference type="GO" id="GO:0045892">
    <property type="term" value="P:negative regulation of DNA-templated transcription"/>
    <property type="evidence" value="ECO:0007669"/>
    <property type="project" value="TreeGrafter"/>
</dbReference>
<dbReference type="SUPFAM" id="SSF46785">
    <property type="entry name" value="Winged helix' DNA-binding domain"/>
    <property type="match status" value="1"/>
</dbReference>
<feature type="domain" description="HTH iclR-type" evidence="4">
    <location>
        <begin position="41"/>
        <end position="103"/>
    </location>
</feature>
<organism evidence="6 7">
    <name type="scientific">Acinetobacter stercoris</name>
    <dbReference type="NCBI Taxonomy" id="2126983"/>
    <lineage>
        <taxon>Bacteria</taxon>
        <taxon>Pseudomonadati</taxon>
        <taxon>Pseudomonadota</taxon>
        <taxon>Gammaproteobacteria</taxon>
        <taxon>Moraxellales</taxon>
        <taxon>Moraxellaceae</taxon>
        <taxon>Acinetobacter</taxon>
    </lineage>
</organism>